<evidence type="ECO:0000256" key="6">
    <source>
        <dbReference type="ARBA" id="ARBA00022741"/>
    </source>
</evidence>
<dbReference type="SUPFAM" id="SSF55874">
    <property type="entry name" value="ATPase domain of HSP90 chaperone/DNA topoisomerase II/histidine kinase"/>
    <property type="match status" value="1"/>
</dbReference>
<comment type="subcellular location">
    <subcellularLocation>
        <location evidence="1">Cell membrane</location>
        <topology evidence="1">Multi-pass membrane protein</topology>
    </subcellularLocation>
</comment>
<evidence type="ECO:0000256" key="11">
    <source>
        <dbReference type="ARBA" id="ARBA00023136"/>
    </source>
</evidence>
<keyword evidence="10" id="KW-0902">Two-component regulatory system</keyword>
<dbReference type="PANTHER" id="PTHR34220:SF11">
    <property type="entry name" value="SENSOR PROTEIN KINASE HPTS"/>
    <property type="match status" value="1"/>
</dbReference>
<evidence type="ECO:0000256" key="4">
    <source>
        <dbReference type="ARBA" id="ARBA00022679"/>
    </source>
</evidence>
<feature type="transmembrane region" description="Helical" evidence="12">
    <location>
        <begin position="302"/>
        <end position="321"/>
    </location>
</feature>
<dbReference type="Pfam" id="PF06580">
    <property type="entry name" value="His_kinase"/>
    <property type="match status" value="1"/>
</dbReference>
<evidence type="ECO:0000256" key="8">
    <source>
        <dbReference type="ARBA" id="ARBA00022840"/>
    </source>
</evidence>
<gene>
    <name evidence="14" type="ORF">DQG23_01760</name>
</gene>
<evidence type="ECO:0000256" key="2">
    <source>
        <dbReference type="ARBA" id="ARBA00022475"/>
    </source>
</evidence>
<dbReference type="RefSeq" id="WP_113029064.1">
    <property type="nucleotide sequence ID" value="NZ_QMFB01000001.1"/>
</dbReference>
<keyword evidence="2" id="KW-1003">Cell membrane</keyword>
<keyword evidence="8" id="KW-0067">ATP-binding</keyword>
<evidence type="ECO:0000256" key="12">
    <source>
        <dbReference type="SAM" id="Phobius"/>
    </source>
</evidence>
<evidence type="ECO:0000313" key="14">
    <source>
        <dbReference type="EMBL" id="RAV22955.1"/>
    </source>
</evidence>
<dbReference type="InterPro" id="IPR003594">
    <property type="entry name" value="HATPase_dom"/>
</dbReference>
<dbReference type="Pfam" id="PF02518">
    <property type="entry name" value="HATPase_c"/>
    <property type="match status" value="1"/>
</dbReference>
<comment type="caution">
    <text evidence="14">The sequence shown here is derived from an EMBL/GenBank/DDBJ whole genome shotgun (WGS) entry which is preliminary data.</text>
</comment>
<dbReference type="GO" id="GO:0000155">
    <property type="term" value="F:phosphorelay sensor kinase activity"/>
    <property type="evidence" value="ECO:0007669"/>
    <property type="project" value="InterPro"/>
</dbReference>
<keyword evidence="11 12" id="KW-0472">Membrane</keyword>
<accession>A0A329MSN6</accession>
<evidence type="ECO:0000313" key="15">
    <source>
        <dbReference type="Proteomes" id="UP000250369"/>
    </source>
</evidence>
<keyword evidence="7" id="KW-0418">Kinase</keyword>
<dbReference type="Gene3D" id="6.10.340.10">
    <property type="match status" value="1"/>
</dbReference>
<dbReference type="InterPro" id="IPR010559">
    <property type="entry name" value="Sig_transdc_His_kin_internal"/>
</dbReference>
<dbReference type="Gene3D" id="3.30.450.20">
    <property type="entry name" value="PAS domain"/>
    <property type="match status" value="1"/>
</dbReference>
<name>A0A329MSN6_9BACL</name>
<proteinExistence type="predicted"/>
<protein>
    <recommendedName>
        <fullName evidence="13">Histidine kinase domain-containing protein</fullName>
    </recommendedName>
</protein>
<keyword evidence="4" id="KW-0808">Transferase</keyword>
<evidence type="ECO:0000256" key="10">
    <source>
        <dbReference type="ARBA" id="ARBA00023012"/>
    </source>
</evidence>
<evidence type="ECO:0000256" key="5">
    <source>
        <dbReference type="ARBA" id="ARBA00022692"/>
    </source>
</evidence>
<evidence type="ECO:0000256" key="1">
    <source>
        <dbReference type="ARBA" id="ARBA00004651"/>
    </source>
</evidence>
<organism evidence="14 15">
    <name type="scientific">Paenibacillus contaminans</name>
    <dbReference type="NCBI Taxonomy" id="450362"/>
    <lineage>
        <taxon>Bacteria</taxon>
        <taxon>Bacillati</taxon>
        <taxon>Bacillota</taxon>
        <taxon>Bacilli</taxon>
        <taxon>Bacillales</taxon>
        <taxon>Paenibacillaceae</taxon>
        <taxon>Paenibacillus</taxon>
    </lineage>
</organism>
<evidence type="ECO:0000259" key="13">
    <source>
        <dbReference type="PROSITE" id="PS50109"/>
    </source>
</evidence>
<dbReference type="OrthoDB" id="9776552at2"/>
<dbReference type="GO" id="GO:0005886">
    <property type="term" value="C:plasma membrane"/>
    <property type="evidence" value="ECO:0007669"/>
    <property type="project" value="UniProtKB-SubCell"/>
</dbReference>
<keyword evidence="5 12" id="KW-0812">Transmembrane</keyword>
<dbReference type="Proteomes" id="UP000250369">
    <property type="component" value="Unassembled WGS sequence"/>
</dbReference>
<dbReference type="InterPro" id="IPR050640">
    <property type="entry name" value="Bact_2-comp_sensor_kinase"/>
</dbReference>
<dbReference type="PROSITE" id="PS50109">
    <property type="entry name" value="HIS_KIN"/>
    <property type="match status" value="1"/>
</dbReference>
<keyword evidence="9 12" id="KW-1133">Transmembrane helix</keyword>
<dbReference type="InterPro" id="IPR036890">
    <property type="entry name" value="HATPase_C_sf"/>
</dbReference>
<sequence>MMISMYRSLQTRLILFLVLTIVMTSGPTLYYVYHETRNNMEKRSSDFIETSMTQISGQFNDLIETIYKTMLMLTANKDLWELLRSDYSLDNSSDIRWVRNQISMFRTINLSIDSVFIVDFRNQYVISSVEGALSAAMNSKVSEYIGFLYDPQNNILQNKLIVAKNDGRYYKQFTGGSGPTNTYSIIAPIRDLVLGQTLGVMVINLADTAVKGIFENTRFSDGAVIHLVDDEGVILSSSVGAEAGKKLPEAFRSTGGHSGVVSYDHKEYLITRTKTAYNDWSFLAVTPYQTLIEPNQHAIKVGLVYVLIALIAVSFILIVLIERYFYRPIHRLFKEIRQNHNGVKQSLGKVSNIRFRKDEIGYIFQSFNGILADKEQLVKNMYSQKLILQDTKIRLLYSQINPHFLYNTLDNIRWLAMGLSGGENRVSQTIQSLSDLLRNSGKIDVQLVSVEDELLLLDMYMDIQKIRYGDKIQMRRHVQEQALKLKIMKFILQPLVENAIAHGIERLEHSGTISLSIQLASSHLEVEVSDDGFGMDEERLEVVRQVINGSIVMENKAIGLRNIYERIQWYYGETAELTISSKAGEGTTVKVILPITAGDSYLHGTDR</sequence>
<evidence type="ECO:0000256" key="9">
    <source>
        <dbReference type="ARBA" id="ARBA00022989"/>
    </source>
</evidence>
<evidence type="ECO:0000256" key="3">
    <source>
        <dbReference type="ARBA" id="ARBA00022553"/>
    </source>
</evidence>
<keyword evidence="15" id="KW-1185">Reference proteome</keyword>
<dbReference type="GO" id="GO:0005524">
    <property type="term" value="F:ATP binding"/>
    <property type="evidence" value="ECO:0007669"/>
    <property type="project" value="UniProtKB-KW"/>
</dbReference>
<evidence type="ECO:0000256" key="7">
    <source>
        <dbReference type="ARBA" id="ARBA00022777"/>
    </source>
</evidence>
<keyword evidence="3" id="KW-0597">Phosphoprotein</keyword>
<feature type="domain" description="Histidine kinase" evidence="13">
    <location>
        <begin position="491"/>
        <end position="597"/>
    </location>
</feature>
<reference evidence="14 15" key="1">
    <citation type="journal article" date="2009" name="Int. J. Syst. Evol. Microbiol.">
        <title>Paenibacillus contaminans sp. nov., isolated from a contaminated laboratory plate.</title>
        <authorList>
            <person name="Chou J.H."/>
            <person name="Lee J.H."/>
            <person name="Lin M.C."/>
            <person name="Chang P.S."/>
            <person name="Arun A.B."/>
            <person name="Young C.C."/>
            <person name="Chen W.M."/>
        </authorList>
    </citation>
    <scope>NUCLEOTIDE SEQUENCE [LARGE SCALE GENOMIC DNA]</scope>
    <source>
        <strain evidence="14 15">CKOBP-6</strain>
    </source>
</reference>
<dbReference type="PANTHER" id="PTHR34220">
    <property type="entry name" value="SENSOR HISTIDINE KINASE YPDA"/>
    <property type="match status" value="1"/>
</dbReference>
<feature type="transmembrane region" description="Helical" evidence="12">
    <location>
        <begin position="12"/>
        <end position="33"/>
    </location>
</feature>
<dbReference type="Gene3D" id="3.30.565.10">
    <property type="entry name" value="Histidine kinase-like ATPase, C-terminal domain"/>
    <property type="match status" value="1"/>
</dbReference>
<dbReference type="InterPro" id="IPR005467">
    <property type="entry name" value="His_kinase_dom"/>
</dbReference>
<dbReference type="AlphaFoldDB" id="A0A329MSN6"/>
<keyword evidence="6" id="KW-0547">Nucleotide-binding</keyword>
<dbReference type="EMBL" id="QMFB01000001">
    <property type="protein sequence ID" value="RAV22955.1"/>
    <property type="molecule type" value="Genomic_DNA"/>
</dbReference>